<feature type="transmembrane region" description="Helical" evidence="9">
    <location>
        <begin position="1132"/>
        <end position="1152"/>
    </location>
</feature>
<dbReference type="Pfam" id="PF24357">
    <property type="entry name" value="TMD0_ABC"/>
    <property type="match status" value="1"/>
</dbReference>
<feature type="transmembrane region" description="Helical" evidence="9">
    <location>
        <begin position="407"/>
        <end position="426"/>
    </location>
</feature>
<dbReference type="InterPro" id="IPR056227">
    <property type="entry name" value="TMD0_ABC"/>
</dbReference>
<dbReference type="CDD" id="cd03244">
    <property type="entry name" value="ABCC_MRP_domain2"/>
    <property type="match status" value="1"/>
</dbReference>
<evidence type="ECO:0000313" key="13">
    <source>
        <dbReference type="Proteomes" id="UP000829685"/>
    </source>
</evidence>
<comment type="subcellular location">
    <subcellularLocation>
        <location evidence="1">Cell membrane</location>
        <topology evidence="1">Multi-pass membrane protein</topology>
    </subcellularLocation>
</comment>
<dbReference type="CDD" id="cd18579">
    <property type="entry name" value="ABC_6TM_ABCC_D1"/>
    <property type="match status" value="1"/>
</dbReference>
<keyword evidence="7 9" id="KW-1133">Transmembrane helix</keyword>
<dbReference type="PROSITE" id="PS00211">
    <property type="entry name" value="ABC_TRANSPORTER_1"/>
    <property type="match status" value="1"/>
</dbReference>
<evidence type="ECO:0000259" key="10">
    <source>
        <dbReference type="PROSITE" id="PS50893"/>
    </source>
</evidence>
<dbReference type="Gene3D" id="1.20.1560.10">
    <property type="entry name" value="ABC transporter type 1, transmembrane domain"/>
    <property type="match status" value="2"/>
</dbReference>
<dbReference type="Pfam" id="PF00005">
    <property type="entry name" value="ABC_tran"/>
    <property type="match status" value="2"/>
</dbReference>
<dbReference type="PANTHER" id="PTHR24223:SF404">
    <property type="entry name" value="ABC MULTIDRUG TRANSPORTER (EUROFUNG)-RELATED"/>
    <property type="match status" value="1"/>
</dbReference>
<feature type="domain" description="ABC transporter" evidence="10">
    <location>
        <begin position="1200"/>
        <end position="1431"/>
    </location>
</feature>
<feature type="transmembrane region" description="Helical" evidence="9">
    <location>
        <begin position="525"/>
        <end position="545"/>
    </location>
</feature>
<evidence type="ECO:0008006" key="14">
    <source>
        <dbReference type="Google" id="ProtNLM"/>
    </source>
</evidence>
<sequence>MAPEFCLPASDKTFGPRVDVSCRSFDFTLLFEDVVFASLPVAAFLALIPPHVTFLARRSASCSVRSKLLGSKLTALAGVLITQVVFLALRSQNEDLTTAASSSADVLSVVGTAAAAWLSYMDHQRSLRPSTLLSLYLSALTIVDIARVRTLWLIGNGSRESSVMTATLILTGIALILESIEKKSSLAKDKRAGAPEEYSGVWIRTAFAWLLATFRTGYARIITLDDLPSLDTRLESKVLRAKLAKTWGGYDHQKKHSLLKACMRSYLPSFLSAVIPRLCKTAFSFTQPFLIDTTVSYVGETQPDANYGKGLIGAWALVFLGMATSQAIYQYQNTRWVTRLKGGLIGLVYQETLKARAVDLGETTAIALMGTDIERIGQSVRVAHEVWGCLLDIGIAIWLLVDQVSLAALAPVAIIIIFFAATHPLTRAAKSAQKQWIERVQDRLRVTSSMLDDMKAVKMLGLSRVMSNIVHGLRKTEIETSKRYRKLLVYLILMSNSPINLAPVATFAVYVVMSVYWTSGSLLTAQAFTSITLINLLITPVIIFIQNVPELFKSVGSFERIQEYCNCAPQGTNPDTAVTRMQDGSAIGLEPLSRSTSKPTQGDDKYSVIMESQSFSWGRSKSSVLNDISMDIARGSITILVGAVGSGKSTLLESLLGETFSTQGNPWKGLSSVAYCSQQPWLENGTIRSNIIGVTPYDRDWYSTVKFACNLDQDLQELDKGDRTLVGSKGLNLSGGQKQRIALARAVYSRKNIVFLDDVFSGMDAHTVDAVSRRLLGNDGLFRARSTTVLLATHSHKLMKLADSIIALQDSKIIETGSPESLLNNGGYVSKLGLHLQEAGDCCDSDRDNVARVSSTTAESTASAEFRDEPDDTAWDTRRKNGDFSVYGYYFASSGYSVVGVSVLFIGTWVFCSEFPTVWLKWWSEANAAEPNANVGMYMGVYVALSLTGLLLACIACWFIFITILANSAYRLHSDLLEATLSFSQDMELIDMNLPMYMVNYITTAFSTIIKGIILLVFSQYLGVTMPFVIAVLYVLQSFYLQTSRQVRLLEIEAKAPLYTHFIESVVGAATIRAFGWQKHYQERNYRFIDSSQRPAYLQYCIQHWLSFVLDMVVTGIAVILLAIVVTWRDKFSAGSVGVSLVMVITFSTNLMRLIQMWTMMESSIGAVARVKRFVNDTESEEEKAGQIEVAPNWPQAGQLGFKAVVAAHRPNAEPVIRGVSMEIKPQEHVAICGRSGSGKTSLILALLRMIETQRGQIVVDGVDVANLSCTDVRSHLNVVPQDPFLLPGTIRLNLDPFGTASDEQITCALERVRLWTIVKEQGGLSQVIDTAAWSAGQRQLLCLARAMVRKSNILILDEATSSVDDGTEAVMQEIIDTEFKTCTVLAVMHRLKHIARYDKVALLDKGMLVEYDAPTTLLQQASRFSDLYQSSSK</sequence>
<evidence type="ECO:0000256" key="6">
    <source>
        <dbReference type="ARBA" id="ARBA00022840"/>
    </source>
</evidence>
<organism evidence="12 13">
    <name type="scientific">Neoarthrinium moseri</name>
    <dbReference type="NCBI Taxonomy" id="1658444"/>
    <lineage>
        <taxon>Eukaryota</taxon>
        <taxon>Fungi</taxon>
        <taxon>Dikarya</taxon>
        <taxon>Ascomycota</taxon>
        <taxon>Pezizomycotina</taxon>
        <taxon>Sordariomycetes</taxon>
        <taxon>Xylariomycetidae</taxon>
        <taxon>Amphisphaeriales</taxon>
        <taxon>Apiosporaceae</taxon>
        <taxon>Neoarthrinium</taxon>
    </lineage>
</organism>
<feature type="domain" description="ABC transporter" evidence="10">
    <location>
        <begin position="610"/>
        <end position="835"/>
    </location>
</feature>
<dbReference type="Pfam" id="PF00664">
    <property type="entry name" value="ABC_membrane"/>
    <property type="match status" value="1"/>
</dbReference>
<feature type="transmembrane region" description="Helical" evidence="9">
    <location>
        <begin position="132"/>
        <end position="155"/>
    </location>
</feature>
<dbReference type="InterPro" id="IPR044746">
    <property type="entry name" value="ABCC_6TM_D1"/>
</dbReference>
<dbReference type="PROSITE" id="PS50929">
    <property type="entry name" value="ABC_TM1F"/>
    <property type="match status" value="2"/>
</dbReference>
<evidence type="ECO:0000256" key="1">
    <source>
        <dbReference type="ARBA" id="ARBA00004651"/>
    </source>
</evidence>
<keyword evidence="2" id="KW-0813">Transport</keyword>
<dbReference type="InterPro" id="IPR036640">
    <property type="entry name" value="ABC1_TM_sf"/>
</dbReference>
<feature type="transmembrane region" description="Helical" evidence="9">
    <location>
        <begin position="887"/>
        <end position="911"/>
    </location>
</feature>
<dbReference type="SUPFAM" id="SSF52540">
    <property type="entry name" value="P-loop containing nucleoside triphosphate hydrolases"/>
    <property type="match status" value="2"/>
</dbReference>
<dbReference type="InterPro" id="IPR050173">
    <property type="entry name" value="ABC_transporter_C-like"/>
</dbReference>
<dbReference type="SMART" id="SM00382">
    <property type="entry name" value="AAA"/>
    <property type="match status" value="2"/>
</dbReference>
<dbReference type="InterPro" id="IPR011527">
    <property type="entry name" value="ABC1_TM_dom"/>
</dbReference>
<dbReference type="FunFam" id="1.20.1560.10:FF:000066">
    <property type="entry name" value="ABC multidrug transporter (Eurofung)"/>
    <property type="match status" value="1"/>
</dbReference>
<keyword evidence="8 9" id="KW-0472">Membrane</keyword>
<feature type="transmembrane region" description="Helical" evidence="9">
    <location>
        <begin position="941"/>
        <end position="966"/>
    </location>
</feature>
<reference evidence="12" key="1">
    <citation type="submission" date="2021-03" db="EMBL/GenBank/DDBJ databases">
        <title>Revisited historic fungal species revealed as producer of novel bioactive compounds through whole genome sequencing and comparative genomics.</title>
        <authorList>
            <person name="Vignolle G.A."/>
            <person name="Hochenegger N."/>
            <person name="Mach R.L."/>
            <person name="Mach-Aigner A.R."/>
            <person name="Javad Rahimi M."/>
            <person name="Salim K.A."/>
            <person name="Chan C.M."/>
            <person name="Lim L.B.L."/>
            <person name="Cai F."/>
            <person name="Druzhinina I.S."/>
            <person name="U'Ren J.M."/>
            <person name="Derntl C."/>
        </authorList>
    </citation>
    <scope>NUCLEOTIDE SEQUENCE</scope>
    <source>
        <strain evidence="12">TUCIM 5799</strain>
    </source>
</reference>
<keyword evidence="6" id="KW-0067">ATP-binding</keyword>
<dbReference type="InterPro" id="IPR044726">
    <property type="entry name" value="ABCC_6TM_D2"/>
</dbReference>
<feature type="domain" description="ABC transmembrane type-1" evidence="11">
    <location>
        <begin position="278"/>
        <end position="553"/>
    </location>
</feature>
<feature type="transmembrane region" description="Helical" evidence="9">
    <location>
        <begin position="101"/>
        <end position="120"/>
    </location>
</feature>
<dbReference type="InterPro" id="IPR017871">
    <property type="entry name" value="ABC_transporter-like_CS"/>
</dbReference>
<feature type="transmembrane region" description="Helical" evidence="9">
    <location>
        <begin position="1105"/>
        <end position="1126"/>
    </location>
</feature>
<dbReference type="PROSITE" id="PS50893">
    <property type="entry name" value="ABC_TRANSPORTER_2"/>
    <property type="match status" value="2"/>
</dbReference>
<dbReference type="InterPro" id="IPR027417">
    <property type="entry name" value="P-loop_NTPase"/>
</dbReference>
<feature type="transmembrane region" description="Helical" evidence="9">
    <location>
        <begin position="382"/>
        <end position="401"/>
    </location>
</feature>
<dbReference type="EMBL" id="JAFIMR010000013">
    <property type="protein sequence ID" value="KAI1871127.1"/>
    <property type="molecule type" value="Genomic_DNA"/>
</dbReference>
<dbReference type="GO" id="GO:0005886">
    <property type="term" value="C:plasma membrane"/>
    <property type="evidence" value="ECO:0007669"/>
    <property type="project" value="UniProtKB-SubCell"/>
</dbReference>
<feature type="domain" description="ABC transmembrane type-1" evidence="11">
    <location>
        <begin position="901"/>
        <end position="1163"/>
    </location>
</feature>
<feature type="transmembrane region" description="Helical" evidence="9">
    <location>
        <begin position="201"/>
        <end position="221"/>
    </location>
</feature>
<feature type="transmembrane region" description="Helical" evidence="9">
    <location>
        <begin position="997"/>
        <end position="1018"/>
    </location>
</feature>
<feature type="transmembrane region" description="Helical" evidence="9">
    <location>
        <begin position="34"/>
        <end position="56"/>
    </location>
</feature>
<gene>
    <name evidence="12" type="ORF">JX265_006167</name>
</gene>
<feature type="transmembrane region" description="Helical" evidence="9">
    <location>
        <begin position="1024"/>
        <end position="1041"/>
    </location>
</feature>
<dbReference type="InterPro" id="IPR003593">
    <property type="entry name" value="AAA+_ATPase"/>
</dbReference>
<evidence type="ECO:0000256" key="2">
    <source>
        <dbReference type="ARBA" id="ARBA00022448"/>
    </source>
</evidence>
<evidence type="ECO:0000259" key="11">
    <source>
        <dbReference type="PROSITE" id="PS50929"/>
    </source>
</evidence>
<dbReference type="SUPFAM" id="SSF90123">
    <property type="entry name" value="ABC transporter transmembrane region"/>
    <property type="match status" value="2"/>
</dbReference>
<keyword evidence="3" id="KW-1003">Cell membrane</keyword>
<name>A0A9P9WN26_9PEZI</name>
<dbReference type="CDD" id="cd03250">
    <property type="entry name" value="ABCC_MRP_domain1"/>
    <property type="match status" value="1"/>
</dbReference>
<keyword evidence="13" id="KW-1185">Reference proteome</keyword>
<protein>
    <recommendedName>
        <fullName evidence="14">ABC transporter</fullName>
    </recommendedName>
</protein>
<evidence type="ECO:0000256" key="8">
    <source>
        <dbReference type="ARBA" id="ARBA00023136"/>
    </source>
</evidence>
<dbReference type="GO" id="GO:0005524">
    <property type="term" value="F:ATP binding"/>
    <property type="evidence" value="ECO:0007669"/>
    <property type="project" value="UniProtKB-KW"/>
</dbReference>
<feature type="transmembrane region" description="Helical" evidence="9">
    <location>
        <begin position="487"/>
        <end position="513"/>
    </location>
</feature>
<evidence type="ECO:0000256" key="4">
    <source>
        <dbReference type="ARBA" id="ARBA00022692"/>
    </source>
</evidence>
<feature type="transmembrane region" description="Helical" evidence="9">
    <location>
        <begin position="68"/>
        <end position="89"/>
    </location>
</feature>
<comment type="caution">
    <text evidence="12">The sequence shown here is derived from an EMBL/GenBank/DDBJ whole genome shotgun (WGS) entry which is preliminary data.</text>
</comment>
<feature type="transmembrane region" description="Helical" evidence="9">
    <location>
        <begin position="161"/>
        <end position="180"/>
    </location>
</feature>
<keyword evidence="4 9" id="KW-0812">Transmembrane</keyword>
<dbReference type="FunFam" id="3.40.50.300:FF:000838">
    <property type="entry name" value="ABC multidrug transporter (Eurofung)"/>
    <property type="match status" value="1"/>
</dbReference>
<evidence type="ECO:0000313" key="12">
    <source>
        <dbReference type="EMBL" id="KAI1871127.1"/>
    </source>
</evidence>
<proteinExistence type="predicted"/>
<keyword evidence="5" id="KW-0547">Nucleotide-binding</keyword>
<dbReference type="GO" id="GO:0016887">
    <property type="term" value="F:ATP hydrolysis activity"/>
    <property type="evidence" value="ECO:0007669"/>
    <property type="project" value="InterPro"/>
</dbReference>
<accession>A0A9P9WN26</accession>
<dbReference type="CDD" id="cd18580">
    <property type="entry name" value="ABC_6TM_ABCC_D2"/>
    <property type="match status" value="1"/>
</dbReference>
<dbReference type="FunFam" id="1.20.1560.10:FF:000055">
    <property type="entry name" value="ABC multidrug transporter (Eurofung)"/>
    <property type="match status" value="1"/>
</dbReference>
<dbReference type="InterPro" id="IPR003439">
    <property type="entry name" value="ABC_transporter-like_ATP-bd"/>
</dbReference>
<evidence type="ECO:0000256" key="9">
    <source>
        <dbReference type="SAM" id="Phobius"/>
    </source>
</evidence>
<evidence type="ECO:0000256" key="3">
    <source>
        <dbReference type="ARBA" id="ARBA00022475"/>
    </source>
</evidence>
<dbReference type="Gene3D" id="3.40.50.300">
    <property type="entry name" value="P-loop containing nucleotide triphosphate hydrolases"/>
    <property type="match status" value="2"/>
</dbReference>
<evidence type="ECO:0000256" key="7">
    <source>
        <dbReference type="ARBA" id="ARBA00022989"/>
    </source>
</evidence>
<dbReference type="Proteomes" id="UP000829685">
    <property type="component" value="Unassembled WGS sequence"/>
</dbReference>
<feature type="transmembrane region" description="Helical" evidence="9">
    <location>
        <begin position="312"/>
        <end position="331"/>
    </location>
</feature>
<dbReference type="GO" id="GO:0140359">
    <property type="term" value="F:ABC-type transporter activity"/>
    <property type="evidence" value="ECO:0007669"/>
    <property type="project" value="InterPro"/>
</dbReference>
<dbReference type="PANTHER" id="PTHR24223">
    <property type="entry name" value="ATP-BINDING CASSETTE SUB-FAMILY C"/>
    <property type="match status" value="1"/>
</dbReference>
<evidence type="ECO:0000256" key="5">
    <source>
        <dbReference type="ARBA" id="ARBA00022741"/>
    </source>
</evidence>